<comment type="catalytic activity">
    <reaction evidence="10 11">
        <text>DNA(n) + a 2'-deoxyribonucleoside 5'-triphosphate = DNA(n+1) + diphosphate</text>
        <dbReference type="Rhea" id="RHEA:22508"/>
        <dbReference type="Rhea" id="RHEA-COMP:17339"/>
        <dbReference type="Rhea" id="RHEA-COMP:17340"/>
        <dbReference type="ChEBI" id="CHEBI:33019"/>
        <dbReference type="ChEBI" id="CHEBI:61560"/>
        <dbReference type="ChEBI" id="CHEBI:173112"/>
        <dbReference type="EC" id="2.7.7.7"/>
    </reaction>
</comment>
<evidence type="ECO:0000259" key="13">
    <source>
        <dbReference type="SMART" id="SM00382"/>
    </source>
</evidence>
<sequence length="616" mass="64983">MSHQVLARKWRPSRFEDLVGQPHVVRALVNALSSGRLHHAYLFSGTRGVGKTTVARILARCLNCETGVTATPCGHCRSCVEIAEGRHLDLIEVDAASRTRVDDTRELLDNVSYAPVSGRYKVYLVDEVHMLSEKSFNALLKTLEEPPPHIVFLLATTDPQKLPVTVLSRCLQFNLKPMPAALIAEHLERILASEGVAAAPGALLRLAEAAEGSMRDALSLTDQAIAYSGDELGESEICDMIGLLPRSRLTELLDVVWARQGRRMFEVLGELDALAPDWARLLEELAALVHGVAVQQVLSQEPGAAGAGVPDDPASRWAQQAAEREAPEDIQLAYQILLQGARDLPYAPDARIGVEMTLLRMLAFRPAPDARAADPAAPAGTRGAGPVAAASSVAPEPAPARTATSGATPARSPAPGTPAAGASVASPPAPRSASGVREPGAREAASVPAMNARHPAAVDQDQPAPSPRQSSQAAGSGSTSALDWHAFASTLPAGPARELALHADLLECGPERVVIAVQPAHRMLGTARTRARLAEALGRALGYEVGLDLREQAAPSDNTPAARLAADAADRHARAEAELRADPVIQTLQQTFGAEVTRVVVGDDDSRPEADTPPAS</sequence>
<dbReference type="CDD" id="cd00009">
    <property type="entry name" value="AAA"/>
    <property type="match status" value="1"/>
</dbReference>
<feature type="region of interest" description="Disordered" evidence="12">
    <location>
        <begin position="303"/>
        <end position="323"/>
    </location>
</feature>
<evidence type="ECO:0000256" key="12">
    <source>
        <dbReference type="SAM" id="MobiDB-lite"/>
    </source>
</evidence>
<proteinExistence type="inferred from homology"/>
<evidence type="ECO:0000256" key="5">
    <source>
        <dbReference type="ARBA" id="ARBA00022723"/>
    </source>
</evidence>
<dbReference type="EMBL" id="CP007029">
    <property type="protein sequence ID" value="AHE98897.1"/>
    <property type="molecule type" value="Genomic_DNA"/>
</dbReference>
<dbReference type="InterPro" id="IPR050238">
    <property type="entry name" value="DNA_Rep/Repair_Clamp_Loader"/>
</dbReference>
<evidence type="ECO:0000256" key="11">
    <source>
        <dbReference type="RuleBase" id="RU364063"/>
    </source>
</evidence>
<dbReference type="Gene3D" id="1.10.8.60">
    <property type="match status" value="1"/>
</dbReference>
<dbReference type="SUPFAM" id="SSF52540">
    <property type="entry name" value="P-loop containing nucleoside triphosphate hydrolases"/>
    <property type="match status" value="1"/>
</dbReference>
<dbReference type="KEGG" id="tti:THITH_12230"/>
<evidence type="ECO:0000256" key="6">
    <source>
        <dbReference type="ARBA" id="ARBA00022741"/>
    </source>
</evidence>
<dbReference type="AlphaFoldDB" id="W0DNR9"/>
<dbReference type="InterPro" id="IPR003593">
    <property type="entry name" value="AAA+_ATPase"/>
</dbReference>
<evidence type="ECO:0000313" key="14">
    <source>
        <dbReference type="EMBL" id="AHE98897.1"/>
    </source>
</evidence>
<dbReference type="GO" id="GO:0009360">
    <property type="term" value="C:DNA polymerase III complex"/>
    <property type="evidence" value="ECO:0007669"/>
    <property type="project" value="InterPro"/>
</dbReference>
<evidence type="ECO:0000256" key="7">
    <source>
        <dbReference type="ARBA" id="ARBA00022833"/>
    </source>
</evidence>
<dbReference type="SUPFAM" id="SSF48019">
    <property type="entry name" value="post-AAA+ oligomerization domain-like"/>
    <property type="match status" value="1"/>
</dbReference>
<dbReference type="CDD" id="cd18137">
    <property type="entry name" value="HLD_clamp_pol_III_gamma_tau"/>
    <property type="match status" value="1"/>
</dbReference>
<dbReference type="NCBIfam" id="TIGR02397">
    <property type="entry name" value="dnaX_nterm"/>
    <property type="match status" value="1"/>
</dbReference>
<evidence type="ECO:0000256" key="4">
    <source>
        <dbReference type="ARBA" id="ARBA00022705"/>
    </source>
</evidence>
<dbReference type="Gene3D" id="1.20.272.10">
    <property type="match status" value="1"/>
</dbReference>
<dbReference type="InterPro" id="IPR027417">
    <property type="entry name" value="P-loop_NTPase"/>
</dbReference>
<dbReference type="Pfam" id="PF22608">
    <property type="entry name" value="DNAX_ATPase_lid"/>
    <property type="match status" value="1"/>
</dbReference>
<dbReference type="OrthoDB" id="9810148at2"/>
<comment type="subunit">
    <text evidence="11">DNA polymerase III contains a core (composed of alpha, epsilon and theta chains) that associates with a tau subunit. This core dimerizes to form the POLIII' complex. PolIII' associates with the gamma complex (composed of gamma, delta, delta', psi and chi chains) and with the beta chain to form the complete DNA polymerase III complex.</text>
</comment>
<dbReference type="InterPro" id="IPR038249">
    <property type="entry name" value="PolIII_tau_V_sf"/>
</dbReference>
<dbReference type="FunFam" id="1.20.272.10:FF:000003">
    <property type="entry name" value="DNA polymerase III subunit gamma/tau"/>
    <property type="match status" value="1"/>
</dbReference>
<keyword evidence="8 11" id="KW-0067">ATP-binding</keyword>
<dbReference type="InterPro" id="IPR045085">
    <property type="entry name" value="HLD_clamp_pol_III_gamma_tau"/>
</dbReference>
<dbReference type="FunFam" id="1.10.8.60:FF:000013">
    <property type="entry name" value="DNA polymerase III subunit gamma/tau"/>
    <property type="match status" value="1"/>
</dbReference>
<dbReference type="PANTHER" id="PTHR11669:SF0">
    <property type="entry name" value="PROTEIN STICHEL-LIKE 2"/>
    <property type="match status" value="1"/>
</dbReference>
<dbReference type="InterPro" id="IPR021029">
    <property type="entry name" value="DNA_pol_III_tau_dom-5"/>
</dbReference>
<feature type="domain" description="AAA+ ATPase" evidence="13">
    <location>
        <begin position="37"/>
        <end position="194"/>
    </location>
</feature>
<dbReference type="RefSeq" id="WP_025367530.1">
    <property type="nucleotide sequence ID" value="NZ_CP007029.1"/>
</dbReference>
<comment type="similarity">
    <text evidence="1 11">Belongs to the DnaX/STICHEL family.</text>
</comment>
<dbReference type="Gene3D" id="3.30.300.150">
    <property type="entry name" value="DNA polymerase III, tau subunit, domain V"/>
    <property type="match status" value="1"/>
</dbReference>
<dbReference type="GO" id="GO:0005524">
    <property type="term" value="F:ATP binding"/>
    <property type="evidence" value="ECO:0007669"/>
    <property type="project" value="UniProtKB-KW"/>
</dbReference>
<feature type="compositionally biased region" description="Low complexity" evidence="12">
    <location>
        <begin position="467"/>
        <end position="479"/>
    </location>
</feature>
<evidence type="ECO:0000256" key="1">
    <source>
        <dbReference type="ARBA" id="ARBA00006360"/>
    </source>
</evidence>
<dbReference type="Pfam" id="PF12169">
    <property type="entry name" value="DNA_pol3_gamma3"/>
    <property type="match status" value="1"/>
</dbReference>
<dbReference type="STRING" id="713585.THITH_12230"/>
<feature type="compositionally biased region" description="Low complexity" evidence="12">
    <location>
        <begin position="303"/>
        <end position="312"/>
    </location>
</feature>
<dbReference type="GO" id="GO:0003677">
    <property type="term" value="F:DNA binding"/>
    <property type="evidence" value="ECO:0007669"/>
    <property type="project" value="InterPro"/>
</dbReference>
<dbReference type="Pfam" id="PF12170">
    <property type="entry name" value="DNA_pol3_tau_5"/>
    <property type="match status" value="1"/>
</dbReference>
<evidence type="ECO:0000256" key="2">
    <source>
        <dbReference type="ARBA" id="ARBA00022679"/>
    </source>
</evidence>
<evidence type="ECO:0000313" key="15">
    <source>
        <dbReference type="Proteomes" id="UP000005289"/>
    </source>
</evidence>
<keyword evidence="5" id="KW-0479">Metal-binding</keyword>
<dbReference type="HOGENOM" id="CLU_006229_0_7_6"/>
<dbReference type="NCBIfam" id="NF005942">
    <property type="entry name" value="PRK07994.1"/>
    <property type="match status" value="1"/>
</dbReference>
<dbReference type="Gene3D" id="3.40.50.300">
    <property type="entry name" value="P-loop containing nucleotide triphosphate hydrolases"/>
    <property type="match status" value="1"/>
</dbReference>
<accession>W0DNR9</accession>
<feature type="region of interest" description="Disordered" evidence="12">
    <location>
        <begin position="370"/>
        <end position="479"/>
    </location>
</feature>
<evidence type="ECO:0000256" key="8">
    <source>
        <dbReference type="ARBA" id="ARBA00022840"/>
    </source>
</evidence>
<dbReference type="InterPro" id="IPR012763">
    <property type="entry name" value="DNA_pol_III_sug/sutau_N"/>
</dbReference>
<dbReference type="InterPro" id="IPR001270">
    <property type="entry name" value="ClpA/B"/>
</dbReference>
<keyword evidence="2 11" id="KW-0808">Transferase</keyword>
<feature type="compositionally biased region" description="Low complexity" evidence="12">
    <location>
        <begin position="370"/>
        <end position="437"/>
    </location>
</feature>
<dbReference type="PRINTS" id="PR00300">
    <property type="entry name" value="CLPPROTEASEA"/>
</dbReference>
<dbReference type="FunFam" id="3.40.50.300:FF:000014">
    <property type="entry name" value="DNA polymerase III subunit gamma/tau"/>
    <property type="match status" value="1"/>
</dbReference>
<dbReference type="GO" id="GO:0046872">
    <property type="term" value="F:metal ion binding"/>
    <property type="evidence" value="ECO:0007669"/>
    <property type="project" value="UniProtKB-KW"/>
</dbReference>
<keyword evidence="7" id="KW-0862">Zinc</keyword>
<keyword evidence="3 11" id="KW-0548">Nucleotidyltransferase</keyword>
<organism evidence="14 15">
    <name type="scientific">Thioalkalivibrio paradoxus ARh 1</name>
    <dbReference type="NCBI Taxonomy" id="713585"/>
    <lineage>
        <taxon>Bacteria</taxon>
        <taxon>Pseudomonadati</taxon>
        <taxon>Pseudomonadota</taxon>
        <taxon>Gammaproteobacteria</taxon>
        <taxon>Chromatiales</taxon>
        <taxon>Ectothiorhodospiraceae</taxon>
        <taxon>Thioalkalivibrio</taxon>
    </lineage>
</organism>
<evidence type="ECO:0000256" key="3">
    <source>
        <dbReference type="ARBA" id="ARBA00022695"/>
    </source>
</evidence>
<comment type="function">
    <text evidence="11">DNA polymerase III is a complex, multichain enzyme responsible for most of the replicative synthesis in bacteria. This DNA polymerase also exhibits 3' to 5' exonuclease activity.</text>
</comment>
<protein>
    <recommendedName>
        <fullName evidence="11">DNA polymerase III subunit gamma/tau</fullName>
        <ecNumber evidence="11">2.7.7.7</ecNumber>
    </recommendedName>
</protein>
<dbReference type="InterPro" id="IPR008921">
    <property type="entry name" value="DNA_pol3_clamp-load_cplx_C"/>
</dbReference>
<reference evidence="14 15" key="1">
    <citation type="submission" date="2013-12" db="EMBL/GenBank/DDBJ databases">
        <authorList>
            <consortium name="DOE Joint Genome Institute"/>
            <person name="Muyzer G."/>
            <person name="Huntemann M."/>
            <person name="Han J."/>
            <person name="Chen A."/>
            <person name="Kyrpides N."/>
            <person name="Mavromatis K."/>
            <person name="Markowitz V."/>
            <person name="Palaniappan K."/>
            <person name="Ivanova N."/>
            <person name="Schaumberg A."/>
            <person name="Pati A."/>
            <person name="Liolios K."/>
            <person name="Nordberg H.P."/>
            <person name="Cantor M.N."/>
            <person name="Hua S.X."/>
            <person name="Woyke T."/>
        </authorList>
    </citation>
    <scope>NUCLEOTIDE SEQUENCE [LARGE SCALE GENOMIC DNA]</scope>
    <source>
        <strain evidence="14 15">ARh 1</strain>
    </source>
</reference>
<evidence type="ECO:0000256" key="10">
    <source>
        <dbReference type="ARBA" id="ARBA00049244"/>
    </source>
</evidence>
<keyword evidence="4 11" id="KW-0235">DNA replication</keyword>
<dbReference type="Pfam" id="PF13177">
    <property type="entry name" value="DNA_pol3_delta2"/>
    <property type="match status" value="1"/>
</dbReference>
<dbReference type="GO" id="GO:0003887">
    <property type="term" value="F:DNA-directed DNA polymerase activity"/>
    <property type="evidence" value="ECO:0007669"/>
    <property type="project" value="UniProtKB-KW"/>
</dbReference>
<name>W0DNR9_9GAMM</name>
<gene>
    <name evidence="11" type="primary">dnaX</name>
    <name evidence="14" type="ORF">THITH_12230</name>
</gene>
<dbReference type="Proteomes" id="UP000005289">
    <property type="component" value="Chromosome"/>
</dbReference>
<dbReference type="PANTHER" id="PTHR11669">
    <property type="entry name" value="REPLICATION FACTOR C / DNA POLYMERASE III GAMMA-TAU SUBUNIT"/>
    <property type="match status" value="1"/>
</dbReference>
<dbReference type="GO" id="GO:0006261">
    <property type="term" value="P:DNA-templated DNA replication"/>
    <property type="evidence" value="ECO:0007669"/>
    <property type="project" value="TreeGrafter"/>
</dbReference>
<evidence type="ECO:0000256" key="9">
    <source>
        <dbReference type="ARBA" id="ARBA00022932"/>
    </source>
</evidence>
<dbReference type="InterPro" id="IPR022754">
    <property type="entry name" value="DNA_pol_III_gamma-3"/>
</dbReference>
<keyword evidence="15" id="KW-1185">Reference proteome</keyword>
<dbReference type="EC" id="2.7.7.7" evidence="11"/>
<keyword evidence="6 11" id="KW-0547">Nucleotide-binding</keyword>
<dbReference type="SMART" id="SM00382">
    <property type="entry name" value="AAA"/>
    <property type="match status" value="1"/>
</dbReference>
<keyword evidence="9 11" id="KW-0239">DNA-directed DNA polymerase</keyword>